<keyword evidence="5 6" id="KW-0804">Transcription</keyword>
<dbReference type="Pfam" id="PF08281">
    <property type="entry name" value="Sigma70_r4_2"/>
    <property type="match status" value="1"/>
</dbReference>
<reference evidence="9" key="1">
    <citation type="submission" date="2012-02" db="EMBL/GenBank/DDBJ databases">
        <title>Whole genome shotgun sequence of Gordonia otitidis NBRC 100426.</title>
        <authorList>
            <person name="Yoshida I."/>
            <person name="Hosoyama A."/>
            <person name="Tsuchikane K."/>
            <person name="Katsumata H."/>
            <person name="Yamazaki S."/>
            <person name="Fujita N."/>
        </authorList>
    </citation>
    <scope>NUCLEOTIDE SEQUENCE [LARGE SCALE GENOMIC DNA]</scope>
    <source>
        <strain evidence="9">NBRC 100426</strain>
    </source>
</reference>
<evidence type="ECO:0000259" key="8">
    <source>
        <dbReference type="Pfam" id="PF08281"/>
    </source>
</evidence>
<dbReference type="InterPro" id="IPR013249">
    <property type="entry name" value="RNA_pol_sigma70_r4_t2"/>
</dbReference>
<evidence type="ECO:0000256" key="6">
    <source>
        <dbReference type="RuleBase" id="RU000716"/>
    </source>
</evidence>
<dbReference type="CDD" id="cd06171">
    <property type="entry name" value="Sigma70_r4"/>
    <property type="match status" value="1"/>
</dbReference>
<evidence type="ECO:0000256" key="4">
    <source>
        <dbReference type="ARBA" id="ARBA00023125"/>
    </source>
</evidence>
<evidence type="ECO:0000256" key="2">
    <source>
        <dbReference type="ARBA" id="ARBA00023015"/>
    </source>
</evidence>
<dbReference type="GO" id="GO:0006950">
    <property type="term" value="P:response to stress"/>
    <property type="evidence" value="ECO:0007669"/>
    <property type="project" value="UniProtKB-ARBA"/>
</dbReference>
<organism evidence="9 10">
    <name type="scientific">Gordonia otitidis (strain DSM 44809 / CCUG 52243 / JCM 12355 / NBRC 100426 / IFM 10032)</name>
    <dbReference type="NCBI Taxonomy" id="1108044"/>
    <lineage>
        <taxon>Bacteria</taxon>
        <taxon>Bacillati</taxon>
        <taxon>Actinomycetota</taxon>
        <taxon>Actinomycetes</taxon>
        <taxon>Mycobacteriales</taxon>
        <taxon>Gordoniaceae</taxon>
        <taxon>Gordonia</taxon>
    </lineage>
</organism>
<dbReference type="Proteomes" id="UP000005038">
    <property type="component" value="Unassembled WGS sequence"/>
</dbReference>
<dbReference type="Pfam" id="PF04542">
    <property type="entry name" value="Sigma70_r2"/>
    <property type="match status" value="1"/>
</dbReference>
<dbReference type="PANTHER" id="PTHR43133">
    <property type="entry name" value="RNA POLYMERASE ECF-TYPE SIGMA FACTO"/>
    <property type="match status" value="1"/>
</dbReference>
<comment type="similarity">
    <text evidence="1 6">Belongs to the sigma-70 factor family. ECF subfamily.</text>
</comment>
<dbReference type="SUPFAM" id="SSF88659">
    <property type="entry name" value="Sigma3 and sigma4 domains of RNA polymerase sigma factors"/>
    <property type="match status" value="1"/>
</dbReference>
<gene>
    <name evidence="9" type="ORF">GOOTI_031_00260</name>
</gene>
<keyword evidence="4 6" id="KW-0238">DNA-binding</keyword>
<keyword evidence="10" id="KW-1185">Reference proteome</keyword>
<dbReference type="InterPro" id="IPR039425">
    <property type="entry name" value="RNA_pol_sigma-70-like"/>
</dbReference>
<dbReference type="OrthoDB" id="5244716at2"/>
<proteinExistence type="inferred from homology"/>
<dbReference type="InterPro" id="IPR007627">
    <property type="entry name" value="RNA_pol_sigma70_r2"/>
</dbReference>
<accession>H5THC0</accession>
<dbReference type="SUPFAM" id="SSF88946">
    <property type="entry name" value="Sigma2 domain of RNA polymerase sigma factors"/>
    <property type="match status" value="1"/>
</dbReference>
<name>H5THC0_GORO1</name>
<evidence type="ECO:0000259" key="7">
    <source>
        <dbReference type="Pfam" id="PF04542"/>
    </source>
</evidence>
<sequence>MEFEVRVEGRERVVIDDMDLIERASLGDRDAFDQLVTLFGPRLHGYARRMLADEWNAQEVVQDSLLAAWLGLNSFRRDSSVRTWLFAICSRKIVDSYRLRLPIPVGDDSLNRNGHSTVGLPFPEVSSTVFVEAVEQCLATLPPRQRAAWMLREVERMPFTEVGKVLGLAPGAARGHYVRAREQLRKSMEAWR</sequence>
<feature type="domain" description="RNA polymerase sigma factor 70 region 4 type 2" evidence="8">
    <location>
        <begin position="132"/>
        <end position="184"/>
    </location>
</feature>
<dbReference type="PROSITE" id="PS01063">
    <property type="entry name" value="SIGMA70_ECF"/>
    <property type="match status" value="1"/>
</dbReference>
<dbReference type="AlphaFoldDB" id="H5THC0"/>
<dbReference type="EMBL" id="BAFB01000031">
    <property type="protein sequence ID" value="GAB32878.1"/>
    <property type="molecule type" value="Genomic_DNA"/>
</dbReference>
<dbReference type="InterPro" id="IPR036388">
    <property type="entry name" value="WH-like_DNA-bd_sf"/>
</dbReference>
<dbReference type="NCBIfam" id="TIGR02937">
    <property type="entry name" value="sigma70-ECF"/>
    <property type="match status" value="1"/>
</dbReference>
<evidence type="ECO:0000256" key="5">
    <source>
        <dbReference type="ARBA" id="ARBA00023163"/>
    </source>
</evidence>
<protein>
    <recommendedName>
        <fullName evidence="6">RNA polymerase sigma factor</fullName>
    </recommendedName>
</protein>
<evidence type="ECO:0000256" key="3">
    <source>
        <dbReference type="ARBA" id="ARBA00023082"/>
    </source>
</evidence>
<evidence type="ECO:0000313" key="10">
    <source>
        <dbReference type="Proteomes" id="UP000005038"/>
    </source>
</evidence>
<dbReference type="GO" id="GO:0016987">
    <property type="term" value="F:sigma factor activity"/>
    <property type="evidence" value="ECO:0007669"/>
    <property type="project" value="UniProtKB-KW"/>
</dbReference>
<dbReference type="InterPro" id="IPR014284">
    <property type="entry name" value="RNA_pol_sigma-70_dom"/>
</dbReference>
<evidence type="ECO:0000313" key="9">
    <source>
        <dbReference type="EMBL" id="GAB32878.1"/>
    </source>
</evidence>
<evidence type="ECO:0000256" key="1">
    <source>
        <dbReference type="ARBA" id="ARBA00010641"/>
    </source>
</evidence>
<dbReference type="GO" id="GO:0003677">
    <property type="term" value="F:DNA binding"/>
    <property type="evidence" value="ECO:0007669"/>
    <property type="project" value="UniProtKB-KW"/>
</dbReference>
<dbReference type="GO" id="GO:0006352">
    <property type="term" value="P:DNA-templated transcription initiation"/>
    <property type="evidence" value="ECO:0007669"/>
    <property type="project" value="InterPro"/>
</dbReference>
<keyword evidence="3 6" id="KW-0731">Sigma factor</keyword>
<dbReference type="Gene3D" id="1.10.1740.10">
    <property type="match status" value="1"/>
</dbReference>
<dbReference type="PANTHER" id="PTHR43133:SF8">
    <property type="entry name" value="RNA POLYMERASE SIGMA FACTOR HI_1459-RELATED"/>
    <property type="match status" value="1"/>
</dbReference>
<dbReference type="STRING" id="1108044.GOOTI_031_00260"/>
<dbReference type="InterPro" id="IPR000838">
    <property type="entry name" value="RNA_pol_sigma70_ECF_CS"/>
</dbReference>
<dbReference type="InterPro" id="IPR013324">
    <property type="entry name" value="RNA_pol_sigma_r3/r4-like"/>
</dbReference>
<dbReference type="InterPro" id="IPR013325">
    <property type="entry name" value="RNA_pol_sigma_r2"/>
</dbReference>
<dbReference type="Gene3D" id="1.10.10.10">
    <property type="entry name" value="Winged helix-like DNA-binding domain superfamily/Winged helix DNA-binding domain"/>
    <property type="match status" value="1"/>
</dbReference>
<feature type="domain" description="RNA polymerase sigma-70 region 2" evidence="7">
    <location>
        <begin position="35"/>
        <end position="98"/>
    </location>
</feature>
<comment type="caution">
    <text evidence="9">The sequence shown here is derived from an EMBL/GenBank/DDBJ whole genome shotgun (WGS) entry which is preliminary data.</text>
</comment>
<keyword evidence="2 6" id="KW-0805">Transcription regulation</keyword>